<dbReference type="RefSeq" id="XP_024576299.1">
    <property type="nucleotide sequence ID" value="XM_024725531.1"/>
</dbReference>
<evidence type="ECO:0000313" key="2">
    <source>
        <dbReference type="Proteomes" id="UP000054928"/>
    </source>
</evidence>
<evidence type="ECO:0000313" key="1">
    <source>
        <dbReference type="EMBL" id="CEG39930.1"/>
    </source>
</evidence>
<accession>A0A0P1AFQ6</accession>
<name>A0A0P1AFQ6_PLAHL</name>
<organism evidence="1 2">
    <name type="scientific">Plasmopara halstedii</name>
    <name type="common">Downy mildew of sunflower</name>
    <dbReference type="NCBI Taxonomy" id="4781"/>
    <lineage>
        <taxon>Eukaryota</taxon>
        <taxon>Sar</taxon>
        <taxon>Stramenopiles</taxon>
        <taxon>Oomycota</taxon>
        <taxon>Peronosporomycetes</taxon>
        <taxon>Peronosporales</taxon>
        <taxon>Peronosporaceae</taxon>
        <taxon>Plasmopara</taxon>
    </lineage>
</organism>
<dbReference type="AlphaFoldDB" id="A0A0P1AFQ6"/>
<sequence length="73" mass="8247">MAESIIRRILPTLKALKATRCCLSSESVFLIEQCLGCLAKYGFSEVDRRFVPYPVVDEPRRSVGNVRMLKDGL</sequence>
<reference evidence="2" key="1">
    <citation type="submission" date="2014-09" db="EMBL/GenBank/DDBJ databases">
        <authorList>
            <person name="Sharma Rahul"/>
            <person name="Thines Marco"/>
        </authorList>
    </citation>
    <scope>NUCLEOTIDE SEQUENCE [LARGE SCALE GENOMIC DNA]</scope>
</reference>
<protein>
    <submittedName>
        <fullName evidence="1">Uncharacterized protein</fullName>
    </submittedName>
</protein>
<dbReference type="GeneID" id="36405211"/>
<dbReference type="EMBL" id="CCYD01000442">
    <property type="protein sequence ID" value="CEG39930.1"/>
    <property type="molecule type" value="Genomic_DNA"/>
</dbReference>
<proteinExistence type="predicted"/>
<keyword evidence="2" id="KW-1185">Reference proteome</keyword>
<dbReference type="Proteomes" id="UP000054928">
    <property type="component" value="Unassembled WGS sequence"/>
</dbReference>